<dbReference type="InterPro" id="IPR003593">
    <property type="entry name" value="AAA+_ATPase"/>
</dbReference>
<keyword evidence="4 7" id="KW-0067">ATP-binding</keyword>
<dbReference type="InterPro" id="IPR027417">
    <property type="entry name" value="P-loop_NTPase"/>
</dbReference>
<protein>
    <submittedName>
        <fullName evidence="7">ABC transporter ATP-binding protein</fullName>
    </submittedName>
</protein>
<dbReference type="Pfam" id="PF00005">
    <property type="entry name" value="ABC_tran"/>
    <property type="match status" value="1"/>
</dbReference>
<dbReference type="PANTHER" id="PTHR42711:SF17">
    <property type="entry name" value="ABC TRANSPORTER ATP-BINDING PROTEIN"/>
    <property type="match status" value="1"/>
</dbReference>
<feature type="domain" description="ABC transporter" evidence="6">
    <location>
        <begin position="7"/>
        <end position="230"/>
    </location>
</feature>
<keyword evidence="3" id="KW-0547">Nucleotide-binding</keyword>
<dbReference type="GO" id="GO:0005524">
    <property type="term" value="F:ATP binding"/>
    <property type="evidence" value="ECO:0007669"/>
    <property type="project" value="UniProtKB-KW"/>
</dbReference>
<dbReference type="InterPro" id="IPR017871">
    <property type="entry name" value="ABC_transporter-like_CS"/>
</dbReference>
<evidence type="ECO:0000256" key="5">
    <source>
        <dbReference type="ARBA" id="ARBA00023251"/>
    </source>
</evidence>
<comment type="subcellular location">
    <subcellularLocation>
        <location evidence="1">Cell membrane</location>
        <topology evidence="1">Peripheral membrane protein</topology>
    </subcellularLocation>
</comment>
<accession>A0A7H0I4X4</accession>
<dbReference type="PROSITE" id="PS50893">
    <property type="entry name" value="ABC_TRANSPORTER_2"/>
    <property type="match status" value="1"/>
</dbReference>
<evidence type="ECO:0000256" key="1">
    <source>
        <dbReference type="ARBA" id="ARBA00004202"/>
    </source>
</evidence>
<dbReference type="CDD" id="cd03230">
    <property type="entry name" value="ABC_DR_subfamily_A"/>
    <property type="match status" value="1"/>
</dbReference>
<keyword evidence="5" id="KW-0046">Antibiotic resistance</keyword>
<evidence type="ECO:0000259" key="6">
    <source>
        <dbReference type="PROSITE" id="PS50893"/>
    </source>
</evidence>
<dbReference type="InterPro" id="IPR003439">
    <property type="entry name" value="ABC_transporter-like_ATP-bd"/>
</dbReference>
<evidence type="ECO:0000313" key="7">
    <source>
        <dbReference type="EMBL" id="QNP67840.1"/>
    </source>
</evidence>
<dbReference type="PROSITE" id="PS00211">
    <property type="entry name" value="ABC_TRANSPORTER_1"/>
    <property type="match status" value="1"/>
</dbReference>
<dbReference type="PANTHER" id="PTHR42711">
    <property type="entry name" value="ABC TRANSPORTER ATP-BINDING PROTEIN"/>
    <property type="match status" value="1"/>
</dbReference>
<keyword evidence="2" id="KW-0813">Transport</keyword>
<reference evidence="7 8" key="1">
    <citation type="submission" date="2020-08" db="EMBL/GenBank/DDBJ databases">
        <title>A novel species.</title>
        <authorList>
            <person name="Gao J."/>
        </authorList>
    </citation>
    <scope>NUCLEOTIDE SEQUENCE [LARGE SCALE GENOMIC DNA]</scope>
    <source>
        <strain evidence="7 8">CRPJ-33</strain>
        <plasmid evidence="7 8">unnamed2</plasmid>
    </source>
</reference>
<organism evidence="7 8">
    <name type="scientific">Streptomyces genisteinicus</name>
    <dbReference type="NCBI Taxonomy" id="2768068"/>
    <lineage>
        <taxon>Bacteria</taxon>
        <taxon>Bacillati</taxon>
        <taxon>Actinomycetota</taxon>
        <taxon>Actinomycetes</taxon>
        <taxon>Kitasatosporales</taxon>
        <taxon>Streptomycetaceae</taxon>
        <taxon>Streptomyces</taxon>
    </lineage>
</organism>
<dbReference type="GO" id="GO:0005886">
    <property type="term" value="C:plasma membrane"/>
    <property type="evidence" value="ECO:0007669"/>
    <property type="project" value="UniProtKB-SubCell"/>
</dbReference>
<geneLocation type="plasmid" evidence="7 8">
    <name>unnamed2</name>
</geneLocation>
<evidence type="ECO:0000313" key="8">
    <source>
        <dbReference type="Proteomes" id="UP000516230"/>
    </source>
</evidence>
<dbReference type="GO" id="GO:0046677">
    <property type="term" value="P:response to antibiotic"/>
    <property type="evidence" value="ECO:0007669"/>
    <property type="project" value="UniProtKB-KW"/>
</dbReference>
<dbReference type="SUPFAM" id="SSF52540">
    <property type="entry name" value="P-loop containing nucleoside triphosphate hydrolases"/>
    <property type="match status" value="1"/>
</dbReference>
<dbReference type="SMART" id="SM00382">
    <property type="entry name" value="AAA"/>
    <property type="match status" value="1"/>
</dbReference>
<dbReference type="EMBL" id="CP060826">
    <property type="protein sequence ID" value="QNP67840.1"/>
    <property type="molecule type" value="Genomic_DNA"/>
</dbReference>
<dbReference type="InterPro" id="IPR050763">
    <property type="entry name" value="ABC_transporter_ATP-binding"/>
</dbReference>
<keyword evidence="7" id="KW-0614">Plasmid</keyword>
<evidence type="ECO:0000256" key="4">
    <source>
        <dbReference type="ARBA" id="ARBA00022840"/>
    </source>
</evidence>
<dbReference type="RefSeq" id="WP_187744883.1">
    <property type="nucleotide sequence ID" value="NZ_CP060826.1"/>
</dbReference>
<dbReference type="GO" id="GO:0016887">
    <property type="term" value="F:ATP hydrolysis activity"/>
    <property type="evidence" value="ECO:0007669"/>
    <property type="project" value="InterPro"/>
</dbReference>
<dbReference type="KEGG" id="sgj:IAG43_33160"/>
<dbReference type="Gene3D" id="3.40.50.300">
    <property type="entry name" value="P-loop containing nucleotide triphosphate hydrolases"/>
    <property type="match status" value="1"/>
</dbReference>
<dbReference type="Proteomes" id="UP000516230">
    <property type="component" value="Plasmid unnamed2"/>
</dbReference>
<proteinExistence type="predicted"/>
<evidence type="ECO:0000256" key="2">
    <source>
        <dbReference type="ARBA" id="ARBA00022448"/>
    </source>
</evidence>
<evidence type="ECO:0000256" key="3">
    <source>
        <dbReference type="ARBA" id="ARBA00022741"/>
    </source>
</evidence>
<name>A0A7H0I4X4_9ACTN</name>
<gene>
    <name evidence="7" type="ORF">IAG43_33160</name>
</gene>
<sequence>MTIQPLARATGVSRRYGDKTAVDGISLDIPAGQLIGLLGPNGAGKSTLINLFTGLRRPTAGRIELFGRDPRDVEARRRMGMTPQETGLPETLKATEVMAFVAAHFARPADVGELQERFGITEFAHRQVGGLSGGQKRRLAIALAFVGDPDLVFLDEPTTGLDVEARRTLWDGVRDFHARGGTVVLTSHYLDEIEELAERVVIIDGGRCVADDSVAALRRVSGLRRVTVRMAEVPDLPGLVAVEREGERVHLISQDSDRTVRELVASGAPFDELDVSAGSLEDAFLALLGRDRHEAPNAARPTPAVAEAIAR</sequence>
<dbReference type="AlphaFoldDB" id="A0A7H0I4X4"/>
<keyword evidence="8" id="KW-1185">Reference proteome</keyword>